<dbReference type="GO" id="GO:0043565">
    <property type="term" value="F:sequence-specific DNA binding"/>
    <property type="evidence" value="ECO:0007669"/>
    <property type="project" value="TreeGrafter"/>
</dbReference>
<evidence type="ECO:0000259" key="7">
    <source>
        <dbReference type="PROSITE" id="PS51369"/>
    </source>
</evidence>
<organism evidence="8">
    <name type="scientific">Rhizophora mucronata</name>
    <name type="common">Asiatic mangrove</name>
    <dbReference type="NCBI Taxonomy" id="61149"/>
    <lineage>
        <taxon>Eukaryota</taxon>
        <taxon>Viridiplantae</taxon>
        <taxon>Streptophyta</taxon>
        <taxon>Embryophyta</taxon>
        <taxon>Tracheophyta</taxon>
        <taxon>Spermatophyta</taxon>
        <taxon>Magnoliopsida</taxon>
        <taxon>eudicotyledons</taxon>
        <taxon>Gunneridae</taxon>
        <taxon>Pentapetalae</taxon>
        <taxon>rosids</taxon>
        <taxon>fabids</taxon>
        <taxon>Malpighiales</taxon>
        <taxon>Rhizophoraceae</taxon>
        <taxon>Rhizophora</taxon>
    </lineage>
</organism>
<feature type="region of interest" description="Disordered" evidence="6">
    <location>
        <begin position="342"/>
        <end position="374"/>
    </location>
</feature>
<evidence type="ECO:0000256" key="5">
    <source>
        <dbReference type="ARBA" id="ARBA00023242"/>
    </source>
</evidence>
<feature type="compositionally biased region" description="Basic and acidic residues" evidence="6">
    <location>
        <begin position="181"/>
        <end position="205"/>
    </location>
</feature>
<reference evidence="8" key="1">
    <citation type="submission" date="2018-02" db="EMBL/GenBank/DDBJ databases">
        <title>Rhizophora mucronata_Transcriptome.</title>
        <authorList>
            <person name="Meera S.P."/>
            <person name="Sreeshan A."/>
            <person name="Augustine A."/>
        </authorList>
    </citation>
    <scope>NUCLEOTIDE SEQUENCE</scope>
    <source>
        <tissue evidence="8">Leaf</tissue>
    </source>
</reference>
<accession>A0A2P2IVL6</accession>
<name>A0A2P2IVL6_RHIMU</name>
<evidence type="ECO:0000256" key="2">
    <source>
        <dbReference type="ARBA" id="ARBA00023015"/>
    </source>
</evidence>
<feature type="region of interest" description="Disordered" evidence="6">
    <location>
        <begin position="181"/>
        <end position="218"/>
    </location>
</feature>
<evidence type="ECO:0000313" key="8">
    <source>
        <dbReference type="EMBL" id="MBW85243.1"/>
    </source>
</evidence>
<comment type="subcellular location">
    <subcellularLocation>
        <location evidence="1">Nucleus</location>
    </subcellularLocation>
</comment>
<evidence type="ECO:0000256" key="1">
    <source>
        <dbReference type="ARBA" id="ARBA00004123"/>
    </source>
</evidence>
<dbReference type="InterPro" id="IPR017887">
    <property type="entry name" value="TF_TCP_subgr"/>
</dbReference>
<dbReference type="PANTHER" id="PTHR31072">
    <property type="entry name" value="TRANSCRIPTION FACTOR TCP4-RELATED"/>
    <property type="match status" value="1"/>
</dbReference>
<feature type="compositionally biased region" description="Polar residues" evidence="6">
    <location>
        <begin position="342"/>
        <end position="353"/>
    </location>
</feature>
<dbReference type="PANTHER" id="PTHR31072:SF147">
    <property type="entry name" value="TRANSCRIPTION FACTOR TCP13"/>
    <property type="match status" value="1"/>
</dbReference>
<dbReference type="EMBL" id="GGEC01004760">
    <property type="protein sequence ID" value="MBW85243.1"/>
    <property type="molecule type" value="Transcribed_RNA"/>
</dbReference>
<feature type="compositionally biased region" description="Basic and acidic residues" evidence="6">
    <location>
        <begin position="354"/>
        <end position="374"/>
    </location>
</feature>
<feature type="domain" description="TCP" evidence="7">
    <location>
        <begin position="50"/>
        <end position="108"/>
    </location>
</feature>
<protein>
    <submittedName>
        <fullName evidence="8">Uncharacterized protein MANES_02G055900</fullName>
    </submittedName>
</protein>
<dbReference type="GO" id="GO:0003700">
    <property type="term" value="F:DNA-binding transcription factor activity"/>
    <property type="evidence" value="ECO:0007669"/>
    <property type="project" value="InterPro"/>
</dbReference>
<keyword evidence="3" id="KW-0238">DNA-binding</keyword>
<keyword evidence="4" id="KW-0804">Transcription</keyword>
<keyword evidence="5" id="KW-0539">Nucleus</keyword>
<dbReference type="InterPro" id="IPR005333">
    <property type="entry name" value="Transcription_factor_TCP"/>
</dbReference>
<proteinExistence type="predicted"/>
<sequence>MTTSSKQVDSPAKEDNNASDGKIATASSRSMPWLKSKDPRIVRVSRALGGKDRHSKVCTIRGLRDRRVRLSVPTAIQLYDLQERLGLNQPSKVVDWLLEAAKHEIDELPPLPMQPLNFVLNHQHHAMLSSSSLDVGALQPNKEGFKTNNNTTWENGSELPRPNFLNLDALLRVKSKEVVKDSVDEKENWTRGNEEDKNERNEGHGAHSSSSFLPRTNPSSSLGLANNAIPYGSFFHVGHPNFQLGSHGFTPQAEDPHNLNLVPLQSSSSLSSDSQVLAYPPGAPQSYFPSSVTTSTEIDPRQINQFQMLTSSTQNFLTNTLTASASTIPLSQSVRPLHLSVTSRLQSHSTEQSGRQDKDQFKDYQRENKVPFTL</sequence>
<evidence type="ECO:0000256" key="3">
    <source>
        <dbReference type="ARBA" id="ARBA00023125"/>
    </source>
</evidence>
<dbReference type="Pfam" id="PF03634">
    <property type="entry name" value="TCP"/>
    <property type="match status" value="1"/>
</dbReference>
<keyword evidence="2" id="KW-0805">Transcription regulation</keyword>
<evidence type="ECO:0000256" key="4">
    <source>
        <dbReference type="ARBA" id="ARBA00023163"/>
    </source>
</evidence>
<feature type="compositionally biased region" description="Polar residues" evidence="6">
    <location>
        <begin position="207"/>
        <end position="218"/>
    </location>
</feature>
<dbReference type="PROSITE" id="PS51369">
    <property type="entry name" value="TCP"/>
    <property type="match status" value="1"/>
</dbReference>
<dbReference type="GO" id="GO:0005634">
    <property type="term" value="C:nucleus"/>
    <property type="evidence" value="ECO:0007669"/>
    <property type="project" value="UniProtKB-SubCell"/>
</dbReference>
<evidence type="ECO:0000256" key="6">
    <source>
        <dbReference type="SAM" id="MobiDB-lite"/>
    </source>
</evidence>
<feature type="region of interest" description="Disordered" evidence="6">
    <location>
        <begin position="246"/>
        <end position="294"/>
    </location>
</feature>
<dbReference type="AlphaFoldDB" id="A0A2P2IVL6"/>
<feature type="region of interest" description="Disordered" evidence="6">
    <location>
        <begin position="1"/>
        <end position="30"/>
    </location>
</feature>
<dbReference type="EMBL" id="GGEC01004761">
    <property type="protein sequence ID" value="MBW85244.1"/>
    <property type="molecule type" value="Transcribed_RNA"/>
</dbReference>
<feature type="compositionally biased region" description="Low complexity" evidence="6">
    <location>
        <begin position="258"/>
        <end position="277"/>
    </location>
</feature>